<feature type="region of interest" description="Disordered" evidence="2">
    <location>
        <begin position="996"/>
        <end position="1018"/>
    </location>
</feature>
<evidence type="ECO:0000256" key="2">
    <source>
        <dbReference type="SAM" id="MobiDB-lite"/>
    </source>
</evidence>
<feature type="region of interest" description="Disordered" evidence="2">
    <location>
        <begin position="313"/>
        <end position="358"/>
    </location>
</feature>
<feature type="compositionally biased region" description="Low complexity" evidence="2">
    <location>
        <begin position="996"/>
        <end position="1013"/>
    </location>
</feature>
<protein>
    <submittedName>
        <fullName evidence="3">Uncharacterized protein</fullName>
    </submittedName>
</protein>
<feature type="compositionally biased region" description="Low complexity" evidence="2">
    <location>
        <begin position="261"/>
        <end position="270"/>
    </location>
</feature>
<dbReference type="GO" id="GO:0005737">
    <property type="term" value="C:cytoplasm"/>
    <property type="evidence" value="ECO:0007669"/>
    <property type="project" value="TreeGrafter"/>
</dbReference>
<feature type="region of interest" description="Disordered" evidence="2">
    <location>
        <begin position="67"/>
        <end position="140"/>
    </location>
</feature>
<reference evidence="3 4" key="1">
    <citation type="journal article" date="2010" name="Science">
        <title>Genomic analysis of organismal complexity in the multicellular green alga Volvox carteri.</title>
        <authorList>
            <person name="Prochnik S.E."/>
            <person name="Umen J."/>
            <person name="Nedelcu A.M."/>
            <person name="Hallmann A."/>
            <person name="Miller S.M."/>
            <person name="Nishii I."/>
            <person name="Ferris P."/>
            <person name="Kuo A."/>
            <person name="Mitros T."/>
            <person name="Fritz-Laylin L.K."/>
            <person name="Hellsten U."/>
            <person name="Chapman J."/>
            <person name="Simakov O."/>
            <person name="Rensing S.A."/>
            <person name="Terry A."/>
            <person name="Pangilinan J."/>
            <person name="Kapitonov V."/>
            <person name="Jurka J."/>
            <person name="Salamov A."/>
            <person name="Shapiro H."/>
            <person name="Schmutz J."/>
            <person name="Grimwood J."/>
            <person name="Lindquist E."/>
            <person name="Lucas S."/>
            <person name="Grigoriev I.V."/>
            <person name="Schmitt R."/>
            <person name="Kirk D."/>
            <person name="Rokhsar D.S."/>
        </authorList>
    </citation>
    <scope>NUCLEOTIDE SEQUENCE [LARGE SCALE GENOMIC DNA]</scope>
    <source>
        <strain evidence="4">f. Nagariensis / Eve</strain>
    </source>
</reference>
<dbReference type="PANTHER" id="PTHR16306">
    <property type="entry name" value="TRANSLIN-ASSOCIATED FACTOR X-INTERACTING PROTEIN 1"/>
    <property type="match status" value="1"/>
</dbReference>
<feature type="coiled-coil region" evidence="1">
    <location>
        <begin position="1224"/>
        <end position="1266"/>
    </location>
</feature>
<proteinExistence type="predicted"/>
<feature type="compositionally biased region" description="Low complexity" evidence="2">
    <location>
        <begin position="410"/>
        <end position="433"/>
    </location>
</feature>
<name>D8UG43_VOLCA</name>
<feature type="region of interest" description="Disordered" evidence="2">
    <location>
        <begin position="406"/>
        <end position="526"/>
    </location>
</feature>
<evidence type="ECO:0000313" key="3">
    <source>
        <dbReference type="EMBL" id="EFJ41312.1"/>
    </source>
</evidence>
<feature type="compositionally biased region" description="Low complexity" evidence="2">
    <location>
        <begin position="1039"/>
        <end position="1060"/>
    </location>
</feature>
<feature type="region of interest" description="Disordered" evidence="2">
    <location>
        <begin position="687"/>
        <end position="709"/>
    </location>
</feature>
<dbReference type="STRING" id="3068.D8UG43"/>
<feature type="compositionally biased region" description="Low complexity" evidence="2">
    <location>
        <begin position="90"/>
        <end position="105"/>
    </location>
</feature>
<dbReference type="GeneID" id="9627071"/>
<feature type="region of interest" description="Disordered" evidence="2">
    <location>
        <begin position="166"/>
        <end position="195"/>
    </location>
</feature>
<feature type="compositionally biased region" description="Polar residues" evidence="2">
    <location>
        <begin position="468"/>
        <end position="487"/>
    </location>
</feature>
<evidence type="ECO:0000313" key="4">
    <source>
        <dbReference type="Proteomes" id="UP000001058"/>
    </source>
</evidence>
<feature type="region of interest" description="Disordered" evidence="2">
    <location>
        <begin position="1037"/>
        <end position="1106"/>
    </location>
</feature>
<organism evidence="4">
    <name type="scientific">Volvox carteri f. nagariensis</name>
    <dbReference type="NCBI Taxonomy" id="3068"/>
    <lineage>
        <taxon>Eukaryota</taxon>
        <taxon>Viridiplantae</taxon>
        <taxon>Chlorophyta</taxon>
        <taxon>core chlorophytes</taxon>
        <taxon>Chlorophyceae</taxon>
        <taxon>CS clade</taxon>
        <taxon>Chlamydomonadales</taxon>
        <taxon>Volvocaceae</taxon>
        <taxon>Volvox</taxon>
    </lineage>
</organism>
<keyword evidence="1" id="KW-0175">Coiled coil</keyword>
<accession>D8UG43</accession>
<feature type="region of interest" description="Disordered" evidence="2">
    <location>
        <begin position="1"/>
        <end position="51"/>
    </location>
</feature>
<evidence type="ECO:0000256" key="1">
    <source>
        <dbReference type="SAM" id="Coils"/>
    </source>
</evidence>
<dbReference type="RefSeq" id="XP_002957646.1">
    <property type="nucleotide sequence ID" value="XM_002957600.1"/>
</dbReference>
<sequence>MDEGRGASRGSPRSGQTAGPQAQVAARISSHSGQQLDLASGPQKPSRAIQRPKLAALPSKSLSFTLTSGQFPQADAPLGVLVSPRGTFIGPTPSSPGRSPSCPRPGTGGGLGLSPRLHINSPCATPRRSSDIDASSDGGPCGAAEANFCRSSRAMRPWDQVAGGVDNASCGSAGPEQSSRATAATPTGGQVIVPAGGPASVGAAAVTTTAMRGAGSSTGRPQPRSTIEPGSDAQEDVSHQQIHQLQQQEHHREQQLELELEQQQQPVQQQRHTRPTSSTLKSKTVLLNFNEPPSGAAAIAVAFHAGDDINSSSNDINDLAPPPLSPEARGSTGNAPDGSMLFVRSPEPDTNDGGYSRGRCAASSDAVIPRGNSNGNCFSNSGSAPFQARALKRIIECCESRAHPCHVTGSDPPAASSRMPPPSSMYGGYSSPPFLMTKLPPPRGSPRRGGTSSPATSSNGSLQGGMAQLQTPPYTPNTVAQLGTGPSETELGRSSPVPPVVSSAPVSPVRGSTVPSGNPPGWSGAAEAGAALAAGSTQGTSGLSEAQRAAQSHPNIEQILMGSAAAPSMRAMTPSSTRPDYQMQQAFRNLSAGKTLKMSARDDVMELQRAQLYADAALLRQVSALVAPQQQQPRGASPQPVRSSSPVLVGAGLRNAVGRQVGQAAAAGAAAAAALMNGTAVGRWTLTPENSRRTLNPHDQAKAAMPEPRSVISEASVGSGTGAAGAAAVAQPVVSPPAGVVPFSPDDVAFQPVLTRDADGFLLESLIMGQESALTTAISGLVVQANEESEELRHNTAVLTQTLERMGSRDKELRGQLATANMELDRLRQVVTAGEVDSLSTRLMEAQAAGDAARREELEAELYDVRQDQAMTAARAAMFESQASALATEVRNRTPRPTRSLGMLDELLSDYASEKACAMAALAAGAAPLELHRLMLGITSDGEDMNNWVHVFGAAQAAVPPWSDPVTHAAATAPQQDLSVAGAAAAALAATTAAATTTTTTNGGSGSNSGTNTPNRSGRSIAMASVQLALLSRRGVSFGGPRASRSSSGLSLDGGPQQWPGGEGQAVSTAGPEGISGCSPARLSAMGAPRASPSRPSTMGGVGGGDAAATARRQAMALAQQQAYMKRLHSWLVSLMEDGDVLVLRRLFPDEAVDAMGAALQLGVPIRAMSCWLLGCLSPGGYNFLPYKDLVGLLSRQFQHTPLDLGGPITSGLELASKSTGQRIKEMEDKAEGLHREVVRLKRCLADHKRAERARVKAEVDAKERKVVVGAVARERPVPPVHAFMAAKWSDFFEGLGCSDKVPKVLHAEGRVFNRRVGYLVRGSRRRMEKVDAEKLVNTIWAAKADWQSRNPGARTTLADFVLTFMQRKFVNPRTVTETAYNLMYTLGQHSYDPDCQLFIRVRSGAVGGIPGDEGSGGRCGGPTHLFPAGDHPARSAARGQIFLGEVDEGIRADGEELQADLIHMLAGPFRLEGVTAGFFPYKSRARFEELLEALDTEWSGSETIMYRRLFDADRDLNQGVFAETIRTQHIEERLEALQAIEDALVDTASKARVHFVPPSLLAAVLKSTVQDCNDECIRQYLRVVYGSDGGIRHAEAAAPAANTSFYRATAHSNKSRGNGGSPGRFASAAAQAAAAAAAAEARESLPTVEGAVALIRRGWVPDIPTLSPAVERGDDIQSLLTPRKVSWAAALGQVTSRGGAAPAPAPAGAAAAAAGGSGAAAAAAVAFASALPGWSPGQRAAFKRLRFLRAMQSVREAWLQPSPSSPHPQGHPTTCTHPCPDVGASGPLGSTSVEPVSAFTERRGSGHEGPGATPGPGSAKPESDPGSGAQQGPDNPREGQQEEADGGAPKFTLVGAAAAAGIHISSMDSLPTAKDFAGQEQPDLAALEGAQKILTAQLTAAAAAITVAAAGSGTAGAKAKAGIRGPNPAAAAAAVEEVGERLQRLRALGAIISTLLEEGSEVPPFAAYLALLPGLLSLRQGVAADAPRSPARYRSRALTKINNDQSAGPPLRTLSLVRQSASTFRT</sequence>
<gene>
    <name evidence="3" type="ORF">VOLCADRAFT_98724</name>
</gene>
<feature type="compositionally biased region" description="Low complexity" evidence="2">
    <location>
        <begin position="500"/>
        <end position="509"/>
    </location>
</feature>
<keyword evidence="4" id="KW-1185">Reference proteome</keyword>
<dbReference type="OrthoDB" id="261426at2759"/>
<dbReference type="EMBL" id="GL378397">
    <property type="protein sequence ID" value="EFJ41312.1"/>
    <property type="molecule type" value="Genomic_DNA"/>
</dbReference>
<dbReference type="KEGG" id="vcn:VOLCADRAFT_98724"/>
<dbReference type="Proteomes" id="UP000001058">
    <property type="component" value="Unassembled WGS sequence"/>
</dbReference>
<dbReference type="InParanoid" id="D8UG43"/>
<feature type="region of interest" description="Disordered" evidence="2">
    <location>
        <begin position="1759"/>
        <end position="1848"/>
    </location>
</feature>
<feature type="region of interest" description="Disordered" evidence="2">
    <location>
        <begin position="211"/>
        <end position="282"/>
    </location>
</feature>
<feature type="compositionally biased region" description="Polar residues" evidence="2">
    <location>
        <begin position="175"/>
        <end position="188"/>
    </location>
</feature>
<dbReference type="PANTHER" id="PTHR16306:SF0">
    <property type="entry name" value="TRANSLIN-ASSOCIATED FACTOR X-INTERACTING PROTEIN 1"/>
    <property type="match status" value="1"/>
</dbReference>